<evidence type="ECO:0000313" key="2">
    <source>
        <dbReference type="EMBL" id="DAE15322.1"/>
    </source>
</evidence>
<name>A0A8S5Q8R6_9CAUD</name>
<proteinExistence type="predicted"/>
<sequence length="41" mass="4552">MHPPLISCAHFRIFRSLWSSSTAGSFCVPSSGDPRTERTQT</sequence>
<dbReference type="EMBL" id="BK015602">
    <property type="protein sequence ID" value="DAE15322.1"/>
    <property type="molecule type" value="Genomic_DNA"/>
</dbReference>
<feature type="region of interest" description="Disordered" evidence="1">
    <location>
        <begin position="22"/>
        <end position="41"/>
    </location>
</feature>
<accession>A0A8S5Q8R6</accession>
<organism evidence="2">
    <name type="scientific">Siphoviridae sp. ctUGR26</name>
    <dbReference type="NCBI Taxonomy" id="2825527"/>
    <lineage>
        <taxon>Viruses</taxon>
        <taxon>Duplodnaviria</taxon>
        <taxon>Heunggongvirae</taxon>
        <taxon>Uroviricota</taxon>
        <taxon>Caudoviricetes</taxon>
    </lineage>
</organism>
<evidence type="ECO:0000256" key="1">
    <source>
        <dbReference type="SAM" id="MobiDB-lite"/>
    </source>
</evidence>
<protein>
    <submittedName>
        <fullName evidence="2">Uncharacterized protein</fullName>
    </submittedName>
</protein>
<reference evidence="2" key="1">
    <citation type="journal article" date="2021" name="Proc. Natl. Acad. Sci. U.S.A.">
        <title>A Catalog of Tens of Thousands of Viruses from Human Metagenomes Reveals Hidden Associations with Chronic Diseases.</title>
        <authorList>
            <person name="Tisza M.J."/>
            <person name="Buck C.B."/>
        </authorList>
    </citation>
    <scope>NUCLEOTIDE SEQUENCE</scope>
    <source>
        <strain evidence="2">CtUGR26</strain>
    </source>
</reference>